<reference evidence="2" key="3">
    <citation type="submission" date="2023-12" db="EMBL/GenBank/DDBJ databases">
        <authorList>
            <person name="Sun Q."/>
            <person name="Inoue M."/>
        </authorList>
    </citation>
    <scope>NUCLEOTIDE SEQUENCE</scope>
    <source>
        <strain evidence="2">JCM 10667</strain>
    </source>
</reference>
<evidence type="ECO:0000313" key="5">
    <source>
        <dbReference type="Proteomes" id="UP001501427"/>
    </source>
</evidence>
<comment type="caution">
    <text evidence="3">The sequence shown here is derived from an EMBL/GenBank/DDBJ whole genome shotgun (WGS) entry which is preliminary data.</text>
</comment>
<dbReference type="Proteomes" id="UP001501427">
    <property type="component" value="Unassembled WGS sequence"/>
</dbReference>
<proteinExistence type="predicted"/>
<accession>A0A7W7N282</accession>
<dbReference type="Pfam" id="PF04149">
    <property type="entry name" value="DUF397"/>
    <property type="match status" value="1"/>
</dbReference>
<evidence type="ECO:0000313" key="2">
    <source>
        <dbReference type="EMBL" id="GAA0574290.1"/>
    </source>
</evidence>
<protein>
    <submittedName>
        <fullName evidence="2">DUF397 domain-containing protein</fullName>
    </submittedName>
</protein>
<dbReference type="EMBL" id="JACHMV010000001">
    <property type="protein sequence ID" value="MBB4778732.1"/>
    <property type="molecule type" value="Genomic_DNA"/>
</dbReference>
<organism evidence="3 4">
    <name type="scientific">Actinomadura livida</name>
    <dbReference type="NCBI Taxonomy" id="79909"/>
    <lineage>
        <taxon>Bacteria</taxon>
        <taxon>Bacillati</taxon>
        <taxon>Actinomycetota</taxon>
        <taxon>Actinomycetes</taxon>
        <taxon>Streptosporangiales</taxon>
        <taxon>Thermomonosporaceae</taxon>
        <taxon>Actinomadura</taxon>
    </lineage>
</organism>
<name>A0A7W7N282_9ACTN</name>
<sequence length="62" mass="6923">MIQWRKSRYSANSGQADCVEVARLAREFGIRDSKAPEVGHLTLTSTAFAELVASVKRNDLDR</sequence>
<evidence type="ECO:0000313" key="3">
    <source>
        <dbReference type="EMBL" id="MBB4778732.1"/>
    </source>
</evidence>
<evidence type="ECO:0000259" key="1">
    <source>
        <dbReference type="Pfam" id="PF04149"/>
    </source>
</evidence>
<keyword evidence="5" id="KW-1185">Reference proteome</keyword>
<dbReference type="InterPro" id="IPR007278">
    <property type="entry name" value="DUF397"/>
</dbReference>
<dbReference type="Proteomes" id="UP000549343">
    <property type="component" value="Unassembled WGS sequence"/>
</dbReference>
<feature type="domain" description="DUF397" evidence="1">
    <location>
        <begin position="3"/>
        <end position="56"/>
    </location>
</feature>
<evidence type="ECO:0000313" key="4">
    <source>
        <dbReference type="Proteomes" id="UP000549343"/>
    </source>
</evidence>
<gene>
    <name evidence="3" type="ORF">F4557_007150</name>
    <name evidence="2" type="ORF">GCM10009546_41240</name>
</gene>
<dbReference type="AlphaFoldDB" id="A0A7W7N282"/>
<reference evidence="2 5" key="1">
    <citation type="journal article" date="2019" name="Int. J. Syst. Evol. Microbiol.">
        <title>The Global Catalogue of Microorganisms (GCM) 10K type strain sequencing project: providing services to taxonomists for standard genome sequencing and annotation.</title>
        <authorList>
            <consortium name="The Broad Institute Genomics Platform"/>
            <consortium name="The Broad Institute Genome Sequencing Center for Infectious Disease"/>
            <person name="Wu L."/>
            <person name="Ma J."/>
        </authorList>
    </citation>
    <scope>NUCLEOTIDE SEQUENCE [LARGE SCALE GENOMIC DNA]</scope>
    <source>
        <strain evidence="2 5">JCM 10667</strain>
    </source>
</reference>
<dbReference type="RefSeq" id="WP_184889930.1">
    <property type="nucleotide sequence ID" value="NZ_BAAAHD010000034.1"/>
</dbReference>
<reference evidence="3 4" key="2">
    <citation type="submission" date="2020-08" db="EMBL/GenBank/DDBJ databases">
        <title>Sequencing the genomes of 1000 actinobacteria strains.</title>
        <authorList>
            <person name="Klenk H.-P."/>
        </authorList>
    </citation>
    <scope>NUCLEOTIDE SEQUENCE [LARGE SCALE GENOMIC DNA]</scope>
    <source>
        <strain evidence="3 4">DSM 44772</strain>
    </source>
</reference>
<dbReference type="EMBL" id="BAAAHD010000034">
    <property type="protein sequence ID" value="GAA0574290.1"/>
    <property type="molecule type" value="Genomic_DNA"/>
</dbReference>